<dbReference type="Pfam" id="PF07007">
    <property type="entry name" value="LprI"/>
    <property type="match status" value="1"/>
</dbReference>
<dbReference type="InterPro" id="IPR009739">
    <property type="entry name" value="LprI-like_N"/>
</dbReference>
<proteinExistence type="predicted"/>
<feature type="domain" description="Lysozyme inhibitor LprI-like N-terminal" evidence="2">
    <location>
        <begin position="268"/>
        <end position="341"/>
    </location>
</feature>
<dbReference type="GO" id="GO:0005576">
    <property type="term" value="C:extracellular region"/>
    <property type="evidence" value="ECO:0007669"/>
    <property type="project" value="TreeGrafter"/>
</dbReference>
<accession>A0A315ECS3</accession>
<dbReference type="Proteomes" id="UP000250790">
    <property type="component" value="Unassembled WGS sequence"/>
</dbReference>
<dbReference type="RefSeq" id="WP_108312354.1">
    <property type="nucleotide sequence ID" value="NZ_NESN01000002.1"/>
</dbReference>
<dbReference type="InterPro" id="IPR052755">
    <property type="entry name" value="Lysozyme_Inhibitor_LprI"/>
</dbReference>
<organism evidence="3 4">
    <name type="scientific">Limnohabitans parvus II-B4</name>
    <dbReference type="NCBI Taxonomy" id="1293052"/>
    <lineage>
        <taxon>Bacteria</taxon>
        <taxon>Pseudomonadati</taxon>
        <taxon>Pseudomonadota</taxon>
        <taxon>Betaproteobacteria</taxon>
        <taxon>Burkholderiales</taxon>
        <taxon>Comamonadaceae</taxon>
        <taxon>Limnohabitans</taxon>
    </lineage>
</organism>
<keyword evidence="4" id="KW-1185">Reference proteome</keyword>
<feature type="region of interest" description="Disordered" evidence="1">
    <location>
        <begin position="230"/>
        <end position="251"/>
    </location>
</feature>
<name>A0A315ECS3_9BURK</name>
<dbReference type="OrthoDB" id="5450120at2"/>
<dbReference type="PROSITE" id="PS51257">
    <property type="entry name" value="PROKAR_LIPOPROTEIN"/>
    <property type="match status" value="1"/>
</dbReference>
<gene>
    <name evidence="3" type="ORF">B9Z37_07605</name>
</gene>
<reference evidence="3 4" key="1">
    <citation type="submission" date="2017-04" db="EMBL/GenBank/DDBJ databases">
        <title>Unexpected and diverse lifestyles within the genus Limnohabitans.</title>
        <authorList>
            <person name="Kasalicky V."/>
            <person name="Mehrshad M."/>
            <person name="Andrei S.-A."/>
            <person name="Salcher M."/>
            <person name="Kratochvilova H."/>
            <person name="Simek K."/>
            <person name="Ghai R."/>
        </authorList>
    </citation>
    <scope>NUCLEOTIDE SEQUENCE [LARGE SCALE GENOMIC DNA]</scope>
    <source>
        <strain evidence="3 4">II-B4</strain>
    </source>
</reference>
<comment type="caution">
    <text evidence="3">The sequence shown here is derived from an EMBL/GenBank/DDBJ whole genome shotgun (WGS) entry which is preliminary data.</text>
</comment>
<evidence type="ECO:0000313" key="3">
    <source>
        <dbReference type="EMBL" id="PUE54395.1"/>
    </source>
</evidence>
<protein>
    <recommendedName>
        <fullName evidence="2">Lysozyme inhibitor LprI-like N-terminal domain-containing protein</fullName>
    </recommendedName>
</protein>
<evidence type="ECO:0000259" key="2">
    <source>
        <dbReference type="Pfam" id="PF07007"/>
    </source>
</evidence>
<dbReference type="PANTHER" id="PTHR37549:SF1">
    <property type="entry name" value="LIPOPROTEIN LPRI"/>
    <property type="match status" value="1"/>
</dbReference>
<dbReference type="Gene3D" id="1.20.1270.180">
    <property type="match status" value="1"/>
</dbReference>
<dbReference type="PANTHER" id="PTHR37549">
    <property type="entry name" value="LIPOPROTEIN LPRI"/>
    <property type="match status" value="1"/>
</dbReference>
<sequence>MKQFIKWTAFLVLPIFLVACIDLDQKITLIKDQLNYRAELRVDAKVAAFADKKQGGFCGDFGSQQKEGVVVDVQESASGGNIICVITAQGPIDKFKNFSTGEKNKSEMVRITELDGGQYRIDSVIDFQGNSKETMGMDGMLDAMLAGRNISWSVAAPKVLESNGKMADDGKSVTWSVPMSVAFKNPQKFYAVIQKDVSWVDSVIGFFKKIMDAIWGLFKKDAASAASTPAAPAVAPTEPRSVPAKADAPSAPAPVVADNNPFAPSFDCTKASTGQERLICSDRELSKLDVDMASAYAGARQKAADVNALKAEQRLWLRNSQKTCSDKDCLVAAYQSRIAELNN</sequence>
<dbReference type="AlphaFoldDB" id="A0A315ECS3"/>
<evidence type="ECO:0000313" key="4">
    <source>
        <dbReference type="Proteomes" id="UP000250790"/>
    </source>
</evidence>
<dbReference type="EMBL" id="NESN01000002">
    <property type="protein sequence ID" value="PUE54395.1"/>
    <property type="molecule type" value="Genomic_DNA"/>
</dbReference>
<evidence type="ECO:0000256" key="1">
    <source>
        <dbReference type="SAM" id="MobiDB-lite"/>
    </source>
</evidence>